<comment type="caution">
    <text evidence="1">The sequence shown here is derived from an EMBL/GenBank/DDBJ whole genome shotgun (WGS) entry which is preliminary data.</text>
</comment>
<accession>A0AAN9KBC3</accession>
<organism evidence="1 2">
    <name type="scientific">Canavalia gladiata</name>
    <name type="common">Sword bean</name>
    <name type="synonym">Dolichos gladiatus</name>
    <dbReference type="NCBI Taxonomy" id="3824"/>
    <lineage>
        <taxon>Eukaryota</taxon>
        <taxon>Viridiplantae</taxon>
        <taxon>Streptophyta</taxon>
        <taxon>Embryophyta</taxon>
        <taxon>Tracheophyta</taxon>
        <taxon>Spermatophyta</taxon>
        <taxon>Magnoliopsida</taxon>
        <taxon>eudicotyledons</taxon>
        <taxon>Gunneridae</taxon>
        <taxon>Pentapetalae</taxon>
        <taxon>rosids</taxon>
        <taxon>fabids</taxon>
        <taxon>Fabales</taxon>
        <taxon>Fabaceae</taxon>
        <taxon>Papilionoideae</taxon>
        <taxon>50 kb inversion clade</taxon>
        <taxon>NPAAA clade</taxon>
        <taxon>indigoferoid/millettioid clade</taxon>
        <taxon>Phaseoleae</taxon>
        <taxon>Canavalia</taxon>
    </lineage>
</organism>
<reference evidence="1 2" key="1">
    <citation type="submission" date="2024-01" db="EMBL/GenBank/DDBJ databases">
        <title>The genomes of 5 underutilized Papilionoideae crops provide insights into root nodulation and disease resistanc.</title>
        <authorList>
            <person name="Jiang F."/>
        </authorList>
    </citation>
    <scope>NUCLEOTIDE SEQUENCE [LARGE SCALE GENOMIC DNA]</scope>
    <source>
        <strain evidence="1">LVBAO_FW01</strain>
        <tissue evidence="1">Leaves</tissue>
    </source>
</reference>
<dbReference type="AlphaFoldDB" id="A0AAN9KBC3"/>
<proteinExistence type="predicted"/>
<gene>
    <name evidence="1" type="ORF">VNO77_37312</name>
</gene>
<dbReference type="EMBL" id="JAYMYQ010000009">
    <property type="protein sequence ID" value="KAK7312997.1"/>
    <property type="molecule type" value="Genomic_DNA"/>
</dbReference>
<dbReference type="Proteomes" id="UP001367508">
    <property type="component" value="Unassembled WGS sequence"/>
</dbReference>
<sequence>MGFPPILVLSSLTSLEVIIRCDSYALWVKVLEGGKGKGLQGSQFCIEEVTLASAAEHLVTSMFEEGLLPD</sequence>
<name>A0AAN9KBC3_CANGL</name>
<keyword evidence="2" id="KW-1185">Reference proteome</keyword>
<protein>
    <submittedName>
        <fullName evidence="1">Uncharacterized protein</fullName>
    </submittedName>
</protein>
<evidence type="ECO:0000313" key="2">
    <source>
        <dbReference type="Proteomes" id="UP001367508"/>
    </source>
</evidence>
<evidence type="ECO:0000313" key="1">
    <source>
        <dbReference type="EMBL" id="KAK7312997.1"/>
    </source>
</evidence>